<dbReference type="SMR" id="M0XMM0"/>
<organism evidence="2 3">
    <name type="scientific">Hordeum vulgare subsp. vulgare</name>
    <name type="common">Domesticated barley</name>
    <dbReference type="NCBI Taxonomy" id="112509"/>
    <lineage>
        <taxon>Eukaryota</taxon>
        <taxon>Viridiplantae</taxon>
        <taxon>Streptophyta</taxon>
        <taxon>Embryophyta</taxon>
        <taxon>Tracheophyta</taxon>
        <taxon>Spermatophyta</taxon>
        <taxon>Magnoliopsida</taxon>
        <taxon>Liliopsida</taxon>
        <taxon>Poales</taxon>
        <taxon>Poaceae</taxon>
        <taxon>BOP clade</taxon>
        <taxon>Pooideae</taxon>
        <taxon>Triticodae</taxon>
        <taxon>Triticeae</taxon>
        <taxon>Hordeinae</taxon>
        <taxon>Hordeum</taxon>
    </lineage>
</organism>
<accession>M0XMM0</accession>
<feature type="compositionally biased region" description="Basic and acidic residues" evidence="1">
    <location>
        <begin position="924"/>
        <end position="939"/>
    </location>
</feature>
<feature type="compositionally biased region" description="Basic and acidic residues" evidence="1">
    <location>
        <begin position="1291"/>
        <end position="1319"/>
    </location>
</feature>
<proteinExistence type="predicted"/>
<reference evidence="2" key="3">
    <citation type="submission" date="2022-01" db="UniProtKB">
        <authorList>
            <consortium name="EnsemblPlants"/>
        </authorList>
    </citation>
    <scope>IDENTIFICATION</scope>
    <source>
        <strain evidence="2">subsp. vulgare</strain>
    </source>
</reference>
<feature type="compositionally biased region" description="Basic and acidic residues" evidence="1">
    <location>
        <begin position="998"/>
        <end position="1007"/>
    </location>
</feature>
<feature type="compositionally biased region" description="Basic and acidic residues" evidence="1">
    <location>
        <begin position="1326"/>
        <end position="1345"/>
    </location>
</feature>
<reference evidence="2" key="2">
    <citation type="submission" date="2020-10" db="EMBL/GenBank/DDBJ databases">
        <authorList>
            <person name="Scholz U."/>
            <person name="Mascher M."/>
            <person name="Fiebig A."/>
        </authorList>
    </citation>
    <scope>NUCLEOTIDE SEQUENCE [LARGE SCALE GENOMIC DNA]</scope>
    <source>
        <strain evidence="2">cv. Morex</strain>
    </source>
</reference>
<feature type="compositionally biased region" description="Low complexity" evidence="1">
    <location>
        <begin position="1178"/>
        <end position="1190"/>
    </location>
</feature>
<evidence type="ECO:0000256" key="1">
    <source>
        <dbReference type="SAM" id="MobiDB-lite"/>
    </source>
</evidence>
<feature type="region of interest" description="Disordered" evidence="1">
    <location>
        <begin position="974"/>
        <end position="1049"/>
    </location>
</feature>
<name>M0XMM0_HORVV</name>
<protein>
    <submittedName>
        <fullName evidence="2">Uncharacterized protein</fullName>
    </submittedName>
</protein>
<dbReference type="EnsemblPlants" id="HORVU.MOREX.r3.7HG0693700.1">
    <property type="protein sequence ID" value="HORVU.MOREX.r3.7HG0693700.1"/>
    <property type="gene ID" value="HORVU.MOREX.r3.7HG0693700"/>
</dbReference>
<feature type="region of interest" description="Disordered" evidence="1">
    <location>
        <begin position="896"/>
        <end position="940"/>
    </location>
</feature>
<feature type="region of interest" description="Disordered" evidence="1">
    <location>
        <begin position="1286"/>
        <end position="1364"/>
    </location>
</feature>
<dbReference type="PANTHER" id="PTHR34536:SF6">
    <property type="entry name" value="DENTIN SIALOPHOSPHOPROTEIN-LIKE PROTEIN"/>
    <property type="match status" value="1"/>
</dbReference>
<dbReference type="Gramene" id="HORVU.MOREX.r3.7HG0693700.1">
    <property type="protein sequence ID" value="HORVU.MOREX.r3.7HG0693700.1"/>
    <property type="gene ID" value="HORVU.MOREX.r3.7HG0693700"/>
</dbReference>
<dbReference type="Proteomes" id="UP000011116">
    <property type="component" value="Chromosome 7H"/>
</dbReference>
<reference evidence="3" key="1">
    <citation type="journal article" date="2012" name="Nature">
        <title>A physical, genetic and functional sequence assembly of the barley genome.</title>
        <authorList>
            <consortium name="The International Barley Genome Sequencing Consortium"/>
            <person name="Mayer K.F."/>
            <person name="Waugh R."/>
            <person name="Brown J.W."/>
            <person name="Schulman A."/>
            <person name="Langridge P."/>
            <person name="Platzer M."/>
            <person name="Fincher G.B."/>
            <person name="Muehlbauer G.J."/>
            <person name="Sato K."/>
            <person name="Close T.J."/>
            <person name="Wise R.P."/>
            <person name="Stein N."/>
        </authorList>
    </citation>
    <scope>NUCLEOTIDE SEQUENCE [LARGE SCALE GENOMIC DNA]</scope>
    <source>
        <strain evidence="3">cv. Morex</strain>
    </source>
</reference>
<dbReference type="PANTHER" id="PTHR34536">
    <property type="entry name" value="DENTIN SIALOPHOSPHOPROTEIN-LIKE PROTEIN"/>
    <property type="match status" value="1"/>
</dbReference>
<evidence type="ECO:0000313" key="2">
    <source>
        <dbReference type="EnsemblPlants" id="HORVU.MOREX.r3.7HG0693700.1"/>
    </source>
</evidence>
<feature type="compositionally biased region" description="Basic and acidic residues" evidence="1">
    <location>
        <begin position="1105"/>
        <end position="1122"/>
    </location>
</feature>
<sequence length="1364" mass="149447">MIRVCSCTGRSSLLHNPNTRNIMMTCKSCGGESTVDRGGSSCSSKLNTSGLEVPRPIDPEVRWKTVNRRQRAARRARTFSGGDRLKDEIRSFYACGNATSLEVAEEEASASESEKLGVSILGRRFGDSMENVPIKKRRVHMDCSPSPPSTPLLVDPYEKIPSRSGGGISSYGKHRKVKALEGKHMEEKRGPLEAADFSGISILAAAACESEMDVATLNGECSKSARSLDERKPEIISGSSLLDPVHEIKGDKLNIPNRALKLSETAPDMKPLFPTTLNSSESAPDMKPLFPTTLNGSENLVESAAPLEGNTALHSLLSNANKTDVFSSVSDAKSLDVTMSTNSSNPGKSVGCFGDTVVHTKHSNAAHDSRLHWDLNIAMEAWDTHCGDDDNHDLVGSDSVASVSDCNDAQKEMNKSQVCQGLSLSTVGEVTLHHSVDKIHATDAAKDGKTKGESDFLGDGSFHPLCSRSPQKVQLLESECLDGNDSSAETNNLPDLQKSSYVSKVELHIGSNPALSSLSLTTEHFAFAANVEKLDVSHTSPLDCEGLSHLTSADVHAGGISIQTSVLGSKVKPMTSRLVSEESTNIATVSGRSFNDAGWSDDKLGQASLQSISEFKNHELLDVDSGTSKIDQSVNDKAEHDTDVLCVAKKAADADNDSDLPDSHPEVDATINYRNRLLTCANAASAETCYITSDIHAHGLNSECTKQAATDMDNILDSKSRAQSQPSGYKHDLQKVTSNNCLQHCYRTDTSRFSKDLSVTGKVDVEEDDSQYEDGELRESGDRFWADDIYEVKCADYQVLDYKDEKAASEIHHVPVGSVPNNMVVPVANYNGTLSRKEDCDVLPVSSKHLWSSNCLDGGSGMMCSASARSIHVNMKNETRMYDNLDLIIARSAGTVSQSERGGDGLGEDSLSIRSKPVGWDMLPEDKRHSQQDSRDKVDSPNLCVLGTLEAAEACESFRQTGFPNRDVQSWLDRRRSFDRPQRNEHCRSDDGYGSGSKAERSVDRPHGRGGASRHIQANIRGEQWAENSNSSRSTQRRSPDYNNYGPAGPRNAAEAAVAKMESSGFVVAPDGTLVRAVDAANTSAMSGRMRNKSSFYHPLSRRRSPVDRDGREPAHAREAPPERCFGASGSRSGRYGPQMDKDAIDENLGSVHSSLSNRQRRFPPHRASLDLSRAHSRSPSGSRSRSPHAWTSNGSSRRHSRSPNYMTEVRIGRTTSPQRQPRFSDRVMRHSPSSRNPTYSERDSTWVEGRSCSTLDISYHKKRYSRRSPPPRITSRNDMYDLMDSQGRSRSREFHCPTRDFKRGNKHDGNGDDKRCNDRYGTVKPYEHNDAAKQFRNHAGDTLHPHISAPRSPEPQRGSPRRF</sequence>
<dbReference type="ExpressionAtlas" id="M0XMM0">
    <property type="expression patterns" value="baseline and differential"/>
</dbReference>
<keyword evidence="3" id="KW-1185">Reference proteome</keyword>
<evidence type="ECO:0000313" key="3">
    <source>
        <dbReference type="Proteomes" id="UP000011116"/>
    </source>
</evidence>
<feature type="compositionally biased region" description="Basic and acidic residues" evidence="1">
    <location>
        <begin position="974"/>
        <end position="991"/>
    </location>
</feature>
<feature type="region of interest" description="Disordered" evidence="1">
    <location>
        <begin position="1262"/>
        <end position="1281"/>
    </location>
</feature>
<feature type="region of interest" description="Disordered" evidence="1">
    <location>
        <begin position="1084"/>
        <end position="1246"/>
    </location>
</feature>